<proteinExistence type="inferred from homology"/>
<sequence>MSILKKIALAGLAVAALASALPASADDLAKVRERGTFSFAMSGSFPPFSFVNDKNEVVGFDVDIGNELAKRLGVKPVVVTTAWDGIIAGLISGKYEAVVGSMTITPEREKAVAFAGPYYHSGRAVFVPETSPAKSLDDLKDKSVGVTLGEVSDKWARQRGDWTVRTYKALSEALLDLQAGRIDAIAADSIPVLVASKSSGQNVREIAIPDAGNGDSIGIALRKNSGELKEVIQKALEDMRADGTYEKISMKWVGRDIR</sequence>
<evidence type="ECO:0000256" key="3">
    <source>
        <dbReference type="ARBA" id="ARBA00022729"/>
    </source>
</evidence>
<protein>
    <submittedName>
        <fullName evidence="8">Extracellular solute-binding protein</fullName>
    </submittedName>
</protein>
<evidence type="ECO:0000313" key="9">
    <source>
        <dbReference type="Proteomes" id="UP000191988"/>
    </source>
</evidence>
<dbReference type="CDD" id="cd13713">
    <property type="entry name" value="PBP2_Cystine_like_1"/>
    <property type="match status" value="1"/>
</dbReference>
<dbReference type="PANTHER" id="PTHR35936:SF19">
    <property type="entry name" value="AMINO-ACID-BINDING PROTEIN YXEM-RELATED"/>
    <property type="match status" value="1"/>
</dbReference>
<evidence type="ECO:0000256" key="4">
    <source>
        <dbReference type="RuleBase" id="RU003744"/>
    </source>
</evidence>
<dbReference type="InterPro" id="IPR001320">
    <property type="entry name" value="Iontro_rcpt_C"/>
</dbReference>
<organism evidence="8 9">
    <name type="scientific">Agrobacterium tomkonis CFBP 6623</name>
    <dbReference type="NCBI Taxonomy" id="1183432"/>
    <lineage>
        <taxon>Bacteria</taxon>
        <taxon>Pseudomonadati</taxon>
        <taxon>Pseudomonadota</taxon>
        <taxon>Alphaproteobacteria</taxon>
        <taxon>Hyphomicrobiales</taxon>
        <taxon>Rhizobiaceae</taxon>
        <taxon>Rhizobium/Agrobacterium group</taxon>
        <taxon>Agrobacterium</taxon>
        <taxon>Agrobacterium tumefaciens complex</taxon>
    </lineage>
</organism>
<dbReference type="PROSITE" id="PS01039">
    <property type="entry name" value="SBP_BACTERIAL_3"/>
    <property type="match status" value="1"/>
</dbReference>
<dbReference type="SMART" id="SM00062">
    <property type="entry name" value="PBPb"/>
    <property type="match status" value="1"/>
</dbReference>
<dbReference type="SMART" id="SM00079">
    <property type="entry name" value="PBPe"/>
    <property type="match status" value="1"/>
</dbReference>
<accession>A0A1S7RB43</accession>
<dbReference type="PANTHER" id="PTHR35936">
    <property type="entry name" value="MEMBRANE-BOUND LYTIC MUREIN TRANSGLYCOSYLASE F"/>
    <property type="match status" value="1"/>
</dbReference>
<evidence type="ECO:0000313" key="8">
    <source>
        <dbReference type="EMBL" id="CUX49873.1"/>
    </source>
</evidence>
<dbReference type="GO" id="GO:0016020">
    <property type="term" value="C:membrane"/>
    <property type="evidence" value="ECO:0007669"/>
    <property type="project" value="InterPro"/>
</dbReference>
<dbReference type="STRING" id="1183432.AGR3A_Lc130229"/>
<dbReference type="SUPFAM" id="SSF53850">
    <property type="entry name" value="Periplasmic binding protein-like II"/>
    <property type="match status" value="1"/>
</dbReference>
<name>A0A1S7RB43_9HYPH</name>
<dbReference type="GO" id="GO:0042597">
    <property type="term" value="C:periplasmic space"/>
    <property type="evidence" value="ECO:0007669"/>
    <property type="project" value="UniProtKB-SubCell"/>
</dbReference>
<feature type="signal peptide" evidence="5">
    <location>
        <begin position="1"/>
        <end position="25"/>
    </location>
</feature>
<dbReference type="AlphaFoldDB" id="A0A1S7RB43"/>
<gene>
    <name evidence="8" type="ORF">AGR3A_Lc130229</name>
</gene>
<dbReference type="EMBL" id="FBWK01000049">
    <property type="protein sequence ID" value="CUX49873.1"/>
    <property type="molecule type" value="Genomic_DNA"/>
</dbReference>
<keyword evidence="9" id="KW-1185">Reference proteome</keyword>
<evidence type="ECO:0000259" key="6">
    <source>
        <dbReference type="SMART" id="SM00062"/>
    </source>
</evidence>
<feature type="domain" description="Ionotropic glutamate receptor C-terminal" evidence="7">
    <location>
        <begin position="36"/>
        <end position="255"/>
    </location>
</feature>
<feature type="chain" id="PRO_5010562415" evidence="5">
    <location>
        <begin position="26"/>
        <end position="258"/>
    </location>
</feature>
<dbReference type="InterPro" id="IPR018313">
    <property type="entry name" value="SBP_3_CS"/>
</dbReference>
<dbReference type="RefSeq" id="WP_046799007.1">
    <property type="nucleotide sequence ID" value="NZ_LT009724.1"/>
</dbReference>
<dbReference type="Pfam" id="PF00497">
    <property type="entry name" value="SBP_bac_3"/>
    <property type="match status" value="1"/>
</dbReference>
<keyword evidence="3 5" id="KW-0732">Signal</keyword>
<feature type="domain" description="Solute-binding protein family 3/N-terminal" evidence="6">
    <location>
        <begin position="36"/>
        <end position="256"/>
    </location>
</feature>
<dbReference type="GO" id="GO:0015276">
    <property type="term" value="F:ligand-gated monoatomic ion channel activity"/>
    <property type="evidence" value="ECO:0007669"/>
    <property type="project" value="InterPro"/>
</dbReference>
<comment type="similarity">
    <text evidence="2 4">Belongs to the bacterial solute-binding protein 3 family.</text>
</comment>
<dbReference type="Proteomes" id="UP000191988">
    <property type="component" value="Unassembled WGS sequence"/>
</dbReference>
<reference evidence="9" key="1">
    <citation type="submission" date="2016-01" db="EMBL/GenBank/DDBJ databases">
        <authorList>
            <person name="Regsiter A."/>
            <person name="william w."/>
        </authorList>
    </citation>
    <scope>NUCLEOTIDE SEQUENCE [LARGE SCALE GENOMIC DNA]</scope>
    <source>
        <strain evidence="9">CFBP 6623</strain>
    </source>
</reference>
<comment type="subcellular location">
    <subcellularLocation>
        <location evidence="1">Periplasm</location>
    </subcellularLocation>
</comment>
<evidence type="ECO:0000256" key="5">
    <source>
        <dbReference type="SAM" id="SignalP"/>
    </source>
</evidence>
<dbReference type="InterPro" id="IPR001638">
    <property type="entry name" value="Solute-binding_3/MltF_N"/>
</dbReference>
<evidence type="ECO:0000256" key="1">
    <source>
        <dbReference type="ARBA" id="ARBA00004418"/>
    </source>
</evidence>
<dbReference type="Gene3D" id="3.40.190.10">
    <property type="entry name" value="Periplasmic binding protein-like II"/>
    <property type="match status" value="2"/>
</dbReference>
<evidence type="ECO:0000256" key="2">
    <source>
        <dbReference type="ARBA" id="ARBA00010333"/>
    </source>
</evidence>
<evidence type="ECO:0000259" key="7">
    <source>
        <dbReference type="SMART" id="SM00079"/>
    </source>
</evidence>